<keyword evidence="5" id="KW-0547">Nucleotide-binding</keyword>
<accession>A0AAF0BWK8</accession>
<dbReference type="EMBL" id="CP116942">
    <property type="protein sequence ID" value="WCO68168.1"/>
    <property type="molecule type" value="Genomic_DNA"/>
</dbReference>
<evidence type="ECO:0000256" key="3">
    <source>
        <dbReference type="ARBA" id="ARBA00022827"/>
    </source>
</evidence>
<evidence type="ECO:0000256" key="1">
    <source>
        <dbReference type="ARBA" id="ARBA00007532"/>
    </source>
</evidence>
<dbReference type="PANTHER" id="PTHR43014">
    <property type="entry name" value="MERCURIC REDUCTASE"/>
    <property type="match status" value="1"/>
</dbReference>
<dbReference type="SUPFAM" id="SSF55424">
    <property type="entry name" value="FAD/NAD-linked reductases, dimerisation (C-terminal) domain"/>
    <property type="match status" value="1"/>
</dbReference>
<dbReference type="InterPro" id="IPR001100">
    <property type="entry name" value="Pyr_nuc-diS_OxRdtase"/>
</dbReference>
<sequence>MSPTGPDVVVVGGGAAGLTAAREVHRRGARALLVEAHALGGDCTFTGCIPSKALLGAAADGASWDEALRRVHRTVAAVAATEDAAALGREGVEVRHGRARLTGPGRLEVDGSAVEAGAIIVATGATPLLPSIPGLDRVDPLTSDTVFDLDARPRSLAVLGGGPVGCELAQACARLGVAVTLVEAEGRLLPAEEPDASAVVAAALAADGVDVRTGSTVTSAAPGRSGGVALELDDGTAVGAERLLVAVGRRPSGAGLGLEELGAEVDARGAVVVDDTMATSVPGIWAAGDVTGRLALTHAAARMAMVAAGNATGGARTRLRPARFDAGQVPWATFTDPEVGRVGLTEAQAAGRGAKVCELPFTELDRAVTAGRTEGFVKLVAGPRRGLGWAGGGRLLGATVVGPTGGDLVHEAALALRTGMFTGRLAQTVHAYPSWSMALQLAAAQLFAEVGGRRARPARS</sequence>
<dbReference type="Gene3D" id="3.30.390.30">
    <property type="match status" value="1"/>
</dbReference>
<keyword evidence="4" id="KW-0560">Oxidoreductase</keyword>
<evidence type="ECO:0000313" key="10">
    <source>
        <dbReference type="Proteomes" id="UP001216390"/>
    </source>
</evidence>
<keyword evidence="2" id="KW-0285">Flavoprotein</keyword>
<feature type="binding site" evidence="5">
    <location>
        <position position="52"/>
    </location>
    <ligand>
        <name>FAD</name>
        <dbReference type="ChEBI" id="CHEBI:57692"/>
    </ligand>
</feature>
<dbReference type="Pfam" id="PF02852">
    <property type="entry name" value="Pyr_redox_dim"/>
    <property type="match status" value="1"/>
</dbReference>
<evidence type="ECO:0000256" key="6">
    <source>
        <dbReference type="PIRSR" id="PIRSR000350-4"/>
    </source>
</evidence>
<evidence type="ECO:0000259" key="8">
    <source>
        <dbReference type="Pfam" id="PF07992"/>
    </source>
</evidence>
<feature type="disulfide bond" description="Redox-active" evidence="6">
    <location>
        <begin position="43"/>
        <end position="48"/>
    </location>
</feature>
<dbReference type="InterPro" id="IPR036188">
    <property type="entry name" value="FAD/NAD-bd_sf"/>
</dbReference>
<comment type="cofactor">
    <cofactor evidence="5">
        <name>FAD</name>
        <dbReference type="ChEBI" id="CHEBI:57692"/>
    </cofactor>
    <text evidence="5">Binds 1 FAD per subunit.</text>
</comment>
<feature type="binding site" evidence="5">
    <location>
        <begin position="160"/>
        <end position="167"/>
    </location>
    <ligand>
        <name>NAD(+)</name>
        <dbReference type="ChEBI" id="CHEBI:57540"/>
    </ligand>
</feature>
<dbReference type="InterPro" id="IPR016156">
    <property type="entry name" value="FAD/NAD-linked_Rdtase_dimer_sf"/>
</dbReference>
<keyword evidence="10" id="KW-1185">Reference proteome</keyword>
<reference evidence="9" key="1">
    <citation type="submission" date="2023-01" db="EMBL/GenBank/DDBJ databases">
        <title>The diversity of Class Acidimicrobiia in South China Sea sediment environments and the proposal of Iamia marina sp. nov., a novel species of the genus Iamia.</title>
        <authorList>
            <person name="He Y."/>
            <person name="Tian X."/>
        </authorList>
    </citation>
    <scope>NUCLEOTIDE SEQUENCE</scope>
    <source>
        <strain evidence="9">DSM 19957</strain>
    </source>
</reference>
<dbReference type="Proteomes" id="UP001216390">
    <property type="component" value="Chromosome"/>
</dbReference>
<dbReference type="InterPro" id="IPR004099">
    <property type="entry name" value="Pyr_nucl-diS_OxRdtase_dimer"/>
</dbReference>
<evidence type="ECO:0000259" key="7">
    <source>
        <dbReference type="Pfam" id="PF02852"/>
    </source>
</evidence>
<dbReference type="InterPro" id="IPR023753">
    <property type="entry name" value="FAD/NAD-binding_dom"/>
</dbReference>
<dbReference type="Pfam" id="PF07992">
    <property type="entry name" value="Pyr_redox_2"/>
    <property type="match status" value="1"/>
</dbReference>
<proteinExistence type="inferred from homology"/>
<dbReference type="RefSeq" id="WP_272737685.1">
    <property type="nucleotide sequence ID" value="NZ_CP116942.1"/>
</dbReference>
<dbReference type="PRINTS" id="PR00368">
    <property type="entry name" value="FADPNR"/>
</dbReference>
<dbReference type="PANTHER" id="PTHR43014:SF2">
    <property type="entry name" value="MERCURIC REDUCTASE"/>
    <property type="match status" value="1"/>
</dbReference>
<dbReference type="KEGG" id="ima:PO878_05445"/>
<gene>
    <name evidence="9" type="ORF">PO878_05445</name>
</gene>
<organism evidence="9 10">
    <name type="scientific">Iamia majanohamensis</name>
    <dbReference type="NCBI Taxonomy" id="467976"/>
    <lineage>
        <taxon>Bacteria</taxon>
        <taxon>Bacillati</taxon>
        <taxon>Actinomycetota</taxon>
        <taxon>Acidimicrobiia</taxon>
        <taxon>Acidimicrobiales</taxon>
        <taxon>Iamiaceae</taxon>
        <taxon>Iamia</taxon>
    </lineage>
</organism>
<feature type="binding site" evidence="5">
    <location>
        <position position="289"/>
    </location>
    <ligand>
        <name>FAD</name>
        <dbReference type="ChEBI" id="CHEBI:57692"/>
    </ligand>
</feature>
<evidence type="ECO:0000256" key="2">
    <source>
        <dbReference type="ARBA" id="ARBA00022630"/>
    </source>
</evidence>
<dbReference type="PRINTS" id="PR00411">
    <property type="entry name" value="PNDRDTASEI"/>
</dbReference>
<feature type="domain" description="FAD/NAD(P)-binding" evidence="8">
    <location>
        <begin position="7"/>
        <end position="304"/>
    </location>
</feature>
<dbReference type="SUPFAM" id="SSF51905">
    <property type="entry name" value="FAD/NAD(P)-binding domain"/>
    <property type="match status" value="1"/>
</dbReference>
<dbReference type="AlphaFoldDB" id="A0AAF0BWK8"/>
<evidence type="ECO:0000313" key="9">
    <source>
        <dbReference type="EMBL" id="WCO68168.1"/>
    </source>
</evidence>
<feature type="binding site" evidence="5">
    <location>
        <position position="183"/>
    </location>
    <ligand>
        <name>NAD(+)</name>
        <dbReference type="ChEBI" id="CHEBI:57540"/>
    </ligand>
</feature>
<dbReference type="GO" id="GO:0003955">
    <property type="term" value="F:NAD(P)H dehydrogenase (quinone) activity"/>
    <property type="evidence" value="ECO:0007669"/>
    <property type="project" value="TreeGrafter"/>
</dbReference>
<protein>
    <submittedName>
        <fullName evidence="9">FAD-dependent oxidoreductase</fullName>
    </submittedName>
</protein>
<dbReference type="Gene3D" id="3.50.50.60">
    <property type="entry name" value="FAD/NAD(P)-binding domain"/>
    <property type="match status" value="2"/>
</dbReference>
<feature type="binding site" evidence="5">
    <location>
        <position position="248"/>
    </location>
    <ligand>
        <name>NAD(+)</name>
        <dbReference type="ChEBI" id="CHEBI:57540"/>
    </ligand>
</feature>
<evidence type="ECO:0000256" key="4">
    <source>
        <dbReference type="ARBA" id="ARBA00023002"/>
    </source>
</evidence>
<feature type="domain" description="Pyridine nucleotide-disulphide oxidoreductase dimerisation" evidence="7">
    <location>
        <begin position="329"/>
        <end position="442"/>
    </location>
</feature>
<dbReference type="FunFam" id="3.30.390.30:FF:000001">
    <property type="entry name" value="Dihydrolipoyl dehydrogenase"/>
    <property type="match status" value="1"/>
</dbReference>
<comment type="similarity">
    <text evidence="1">Belongs to the class-I pyridine nucleotide-disulfide oxidoreductase family.</text>
</comment>
<evidence type="ECO:0000256" key="5">
    <source>
        <dbReference type="PIRSR" id="PIRSR000350-3"/>
    </source>
</evidence>
<keyword evidence="5" id="KW-0520">NAD</keyword>
<name>A0AAF0BWK8_9ACTN</name>
<dbReference type="GO" id="GO:0050660">
    <property type="term" value="F:flavin adenine dinucleotide binding"/>
    <property type="evidence" value="ECO:0007669"/>
    <property type="project" value="TreeGrafter"/>
</dbReference>
<dbReference type="PIRSF" id="PIRSF000350">
    <property type="entry name" value="Mercury_reductase_MerA"/>
    <property type="match status" value="1"/>
</dbReference>
<keyword evidence="3 5" id="KW-0274">FAD</keyword>